<dbReference type="InterPro" id="IPR002035">
    <property type="entry name" value="VWF_A"/>
</dbReference>
<dbReference type="AlphaFoldDB" id="A0A7S1PM06"/>
<name>A0A7S1PM06_ALECA</name>
<organism evidence="2">
    <name type="scientific">Alexandrium catenella</name>
    <name type="common">Red tide dinoflagellate</name>
    <name type="synonym">Gonyaulax catenella</name>
    <dbReference type="NCBI Taxonomy" id="2925"/>
    <lineage>
        <taxon>Eukaryota</taxon>
        <taxon>Sar</taxon>
        <taxon>Alveolata</taxon>
        <taxon>Dinophyceae</taxon>
        <taxon>Gonyaulacales</taxon>
        <taxon>Pyrocystaceae</taxon>
        <taxon>Alexandrium</taxon>
    </lineage>
</organism>
<sequence length="222" mass="23517">MPKMGPGAIQPPKIVMFCLDWSLSMLSQDTGTALSRFATCVACVQRIMTDQVQNHDLVGIVGFGASVETVVLPTAIGLGREKINARISSLQAQTLGGTCFFDAVGQCLQLLAQPGVAGPESPRWLVCLTDGDDLGSRRENARGEQVNRMLDDGVAANLNMIMITVGRLKEANLRVIDSWVERVIAAGGFGRHLSERNAAAITGAFEVVAEVLSSDVGGATEC</sequence>
<dbReference type="EMBL" id="HBGE01003908">
    <property type="protein sequence ID" value="CAD9090114.1"/>
    <property type="molecule type" value="Transcribed_RNA"/>
</dbReference>
<dbReference type="Pfam" id="PF13519">
    <property type="entry name" value="VWA_2"/>
    <property type="match status" value="1"/>
</dbReference>
<protein>
    <recommendedName>
        <fullName evidence="1">VWFA domain-containing protein</fullName>
    </recommendedName>
</protein>
<dbReference type="InterPro" id="IPR036465">
    <property type="entry name" value="vWFA_dom_sf"/>
</dbReference>
<gene>
    <name evidence="2" type="ORF">ACAT0790_LOCUS2357</name>
</gene>
<reference evidence="2" key="1">
    <citation type="submission" date="2021-01" db="EMBL/GenBank/DDBJ databases">
        <authorList>
            <person name="Corre E."/>
            <person name="Pelletier E."/>
            <person name="Niang G."/>
            <person name="Scheremetjew M."/>
            <person name="Finn R."/>
            <person name="Kale V."/>
            <person name="Holt S."/>
            <person name="Cochrane G."/>
            <person name="Meng A."/>
            <person name="Brown T."/>
            <person name="Cohen L."/>
        </authorList>
    </citation>
    <scope>NUCLEOTIDE SEQUENCE</scope>
    <source>
        <strain evidence="2">OF101</strain>
    </source>
</reference>
<dbReference type="Gene3D" id="3.40.50.410">
    <property type="entry name" value="von Willebrand factor, type A domain"/>
    <property type="match status" value="1"/>
</dbReference>
<dbReference type="PROSITE" id="PS50234">
    <property type="entry name" value="VWFA"/>
    <property type="match status" value="1"/>
</dbReference>
<evidence type="ECO:0000313" key="2">
    <source>
        <dbReference type="EMBL" id="CAD9090114.1"/>
    </source>
</evidence>
<feature type="domain" description="VWFA" evidence="1">
    <location>
        <begin position="14"/>
        <end position="211"/>
    </location>
</feature>
<evidence type="ECO:0000259" key="1">
    <source>
        <dbReference type="PROSITE" id="PS50234"/>
    </source>
</evidence>
<dbReference type="SUPFAM" id="SSF53300">
    <property type="entry name" value="vWA-like"/>
    <property type="match status" value="1"/>
</dbReference>
<dbReference type="CDD" id="cd00198">
    <property type="entry name" value="vWFA"/>
    <property type="match status" value="1"/>
</dbReference>
<proteinExistence type="predicted"/>
<accession>A0A7S1PM06</accession>